<feature type="region of interest" description="Disordered" evidence="1">
    <location>
        <begin position="309"/>
        <end position="329"/>
    </location>
</feature>
<name>A0ABQ9UR78_SAGOE</name>
<dbReference type="EMBL" id="JASSZA010000011">
    <property type="protein sequence ID" value="KAK2098752.1"/>
    <property type="molecule type" value="Genomic_DNA"/>
</dbReference>
<keyword evidence="2" id="KW-0812">Transmembrane</keyword>
<evidence type="ECO:0000256" key="2">
    <source>
        <dbReference type="SAM" id="Phobius"/>
    </source>
</evidence>
<evidence type="ECO:0000313" key="4">
    <source>
        <dbReference type="Proteomes" id="UP001266305"/>
    </source>
</evidence>
<keyword evidence="2" id="KW-0472">Membrane</keyword>
<protein>
    <submittedName>
        <fullName evidence="3">Uncharacterized protein</fullName>
    </submittedName>
</protein>
<dbReference type="Proteomes" id="UP001266305">
    <property type="component" value="Unassembled WGS sequence"/>
</dbReference>
<dbReference type="PANTHER" id="PTHR23008">
    <property type="entry name" value="CHROMOSOME 28 C10ORF62 HOMOLOG"/>
    <property type="match status" value="1"/>
</dbReference>
<feature type="region of interest" description="Disordered" evidence="1">
    <location>
        <begin position="157"/>
        <end position="180"/>
    </location>
</feature>
<dbReference type="Pfam" id="PF17729">
    <property type="entry name" value="DUF5569"/>
    <property type="match status" value="1"/>
</dbReference>
<evidence type="ECO:0000256" key="1">
    <source>
        <dbReference type="SAM" id="MobiDB-lite"/>
    </source>
</evidence>
<feature type="compositionally biased region" description="Basic residues" evidence="1">
    <location>
        <begin position="311"/>
        <end position="329"/>
    </location>
</feature>
<proteinExistence type="predicted"/>
<dbReference type="InterPro" id="IPR037649">
    <property type="entry name" value="C10orf62"/>
</dbReference>
<feature type="transmembrane region" description="Helical" evidence="2">
    <location>
        <begin position="96"/>
        <end position="113"/>
    </location>
</feature>
<dbReference type="PANTHER" id="PTHR23008:SF0">
    <property type="entry name" value="CHROMOSOME 10 OPEN READING FRAME 62"/>
    <property type="match status" value="1"/>
</dbReference>
<keyword evidence="4" id="KW-1185">Reference proteome</keyword>
<organism evidence="3 4">
    <name type="scientific">Saguinus oedipus</name>
    <name type="common">Cotton-top tamarin</name>
    <name type="synonym">Oedipomidas oedipus</name>
    <dbReference type="NCBI Taxonomy" id="9490"/>
    <lineage>
        <taxon>Eukaryota</taxon>
        <taxon>Metazoa</taxon>
        <taxon>Chordata</taxon>
        <taxon>Craniata</taxon>
        <taxon>Vertebrata</taxon>
        <taxon>Euteleostomi</taxon>
        <taxon>Mammalia</taxon>
        <taxon>Eutheria</taxon>
        <taxon>Euarchontoglires</taxon>
        <taxon>Primates</taxon>
        <taxon>Haplorrhini</taxon>
        <taxon>Platyrrhini</taxon>
        <taxon>Cebidae</taxon>
        <taxon>Callitrichinae</taxon>
        <taxon>Saguinus</taxon>
    </lineage>
</organism>
<accession>A0ABQ9UR78</accession>
<keyword evidence="2" id="KW-1133">Transmembrane helix</keyword>
<feature type="compositionally biased region" description="Polar residues" evidence="1">
    <location>
        <begin position="161"/>
        <end position="180"/>
    </location>
</feature>
<gene>
    <name evidence="3" type="ORF">P7K49_024203</name>
</gene>
<comment type="caution">
    <text evidence="3">The sequence shown here is derived from an EMBL/GenBank/DDBJ whole genome shotgun (WGS) entry which is preliminary data.</text>
</comment>
<evidence type="ECO:0000313" key="3">
    <source>
        <dbReference type="EMBL" id="KAK2098752.1"/>
    </source>
</evidence>
<sequence length="329" mass="36629">MPGWQQTWALDGGVHWSQLARNGYQPSQGGPSAMASLTQHPLAPEATRWGERYKGLSCRMGYKQRAEGTRIRRTLPAWCGVLETFLEFIQQPSCKVVLGTALLLGGGGLMLWVQRKRRRKQISNGAADEDESPEFHKAKKKSWIKSHFSCLSEEKLPPSNHAITSSSAPQTESGSGEASTTIRMETFTTRRGDVGSAVHREAFSSRQKTSESSVIKEIHQESGKAPSADKAMWAAVATCAKEIDTQGRHLAHSMLQRATAYQHSGHLESKDINQEELRALEEVEMKLQRNFLTQQENTIAGANHTHTFYGHGHHGHLSHQSHSLPNRRH</sequence>
<reference evidence="3 4" key="1">
    <citation type="submission" date="2023-05" db="EMBL/GenBank/DDBJ databases">
        <title>B98-5 Cell Line De Novo Hybrid Assembly: An Optical Mapping Approach.</title>
        <authorList>
            <person name="Kananen K."/>
            <person name="Auerbach J.A."/>
            <person name="Kautto E."/>
            <person name="Blachly J.S."/>
        </authorList>
    </citation>
    <scope>NUCLEOTIDE SEQUENCE [LARGE SCALE GENOMIC DNA]</scope>
    <source>
        <strain evidence="3">B95-8</strain>
        <tissue evidence="3">Cell line</tissue>
    </source>
</reference>